<feature type="compositionally biased region" description="Polar residues" evidence="1">
    <location>
        <begin position="1"/>
        <end position="17"/>
    </location>
</feature>
<protein>
    <submittedName>
        <fullName evidence="2">Uncharacterized protein</fullName>
    </submittedName>
</protein>
<name>A0A146LFM2_LYGHE</name>
<dbReference type="AlphaFoldDB" id="A0A146LFM2"/>
<feature type="region of interest" description="Disordered" evidence="1">
    <location>
        <begin position="104"/>
        <end position="126"/>
    </location>
</feature>
<proteinExistence type="predicted"/>
<dbReference type="EMBL" id="GDHC01011556">
    <property type="protein sequence ID" value="JAQ07073.1"/>
    <property type="molecule type" value="Transcribed_RNA"/>
</dbReference>
<feature type="region of interest" description="Disordered" evidence="1">
    <location>
        <begin position="1"/>
        <end position="25"/>
    </location>
</feature>
<gene>
    <name evidence="2" type="ORF">g.25654</name>
</gene>
<evidence type="ECO:0000256" key="1">
    <source>
        <dbReference type="SAM" id="MobiDB-lite"/>
    </source>
</evidence>
<evidence type="ECO:0000313" key="2">
    <source>
        <dbReference type="EMBL" id="JAQ07073.1"/>
    </source>
</evidence>
<accession>A0A146LFM2</accession>
<organism evidence="2">
    <name type="scientific">Lygus hesperus</name>
    <name type="common">Western plant bug</name>
    <dbReference type="NCBI Taxonomy" id="30085"/>
    <lineage>
        <taxon>Eukaryota</taxon>
        <taxon>Metazoa</taxon>
        <taxon>Ecdysozoa</taxon>
        <taxon>Arthropoda</taxon>
        <taxon>Hexapoda</taxon>
        <taxon>Insecta</taxon>
        <taxon>Pterygota</taxon>
        <taxon>Neoptera</taxon>
        <taxon>Paraneoptera</taxon>
        <taxon>Hemiptera</taxon>
        <taxon>Heteroptera</taxon>
        <taxon>Panheteroptera</taxon>
        <taxon>Cimicomorpha</taxon>
        <taxon>Miridae</taxon>
        <taxon>Mirini</taxon>
        <taxon>Lygus</taxon>
    </lineage>
</organism>
<feature type="compositionally biased region" description="Polar residues" evidence="1">
    <location>
        <begin position="108"/>
        <end position="126"/>
    </location>
</feature>
<sequence>MANETRNTNKALRSSPYTEEKLNKNNQDMYCVDDTNYKNNNSSNGIVDKTANVLSSAKDDVKSFIHDVEKKADDTWNSLTDKSSQALQATKSKVSNYVDEAEKRKDQMYNTTNREMNTYSKQGWLS</sequence>
<reference evidence="2" key="1">
    <citation type="journal article" date="2016" name="Gigascience">
        <title>De novo construction of an expanded transcriptome assembly for the western tarnished plant bug, Lygus hesperus.</title>
        <authorList>
            <person name="Tassone E.E."/>
            <person name="Geib S.M."/>
            <person name="Hall B."/>
            <person name="Fabrick J.A."/>
            <person name="Brent C.S."/>
            <person name="Hull J.J."/>
        </authorList>
    </citation>
    <scope>NUCLEOTIDE SEQUENCE</scope>
</reference>